<protein>
    <submittedName>
        <fullName evidence="1">Uncharacterized protein</fullName>
    </submittedName>
</protein>
<keyword evidence="2" id="KW-1185">Reference proteome</keyword>
<sequence>MVRRGRGRGAESGKQPMSVEQGLIGTLAHLVFEAPAPSESQDQLVEWLSGDAWKFLVGFFPSMLAMHLLEHDDSASTAGSSTKSYDNVNFQSPLSGGGEGGKAQRWMLLAEFSDPFGAPFAT</sequence>
<proteinExistence type="predicted"/>
<accession>A0A0D1YWF0</accession>
<dbReference type="OrthoDB" id="2851338at2759"/>
<name>A0A0D1YWF0_9EURO</name>
<dbReference type="VEuPathDB" id="FungiDB:PV08_00184"/>
<evidence type="ECO:0000313" key="2">
    <source>
        <dbReference type="Proteomes" id="UP000053328"/>
    </source>
</evidence>
<organism evidence="1 2">
    <name type="scientific">Exophiala spinifera</name>
    <dbReference type="NCBI Taxonomy" id="91928"/>
    <lineage>
        <taxon>Eukaryota</taxon>
        <taxon>Fungi</taxon>
        <taxon>Dikarya</taxon>
        <taxon>Ascomycota</taxon>
        <taxon>Pezizomycotina</taxon>
        <taxon>Eurotiomycetes</taxon>
        <taxon>Chaetothyriomycetidae</taxon>
        <taxon>Chaetothyriales</taxon>
        <taxon>Herpotrichiellaceae</taxon>
        <taxon>Exophiala</taxon>
    </lineage>
</organism>
<evidence type="ECO:0000313" key="1">
    <source>
        <dbReference type="EMBL" id="KIW19611.1"/>
    </source>
</evidence>
<dbReference type="EMBL" id="KN847492">
    <property type="protein sequence ID" value="KIW19611.1"/>
    <property type="molecule type" value="Genomic_DNA"/>
</dbReference>
<dbReference type="RefSeq" id="XP_016239827.1">
    <property type="nucleotide sequence ID" value="XM_016374551.1"/>
</dbReference>
<reference evidence="1 2" key="1">
    <citation type="submission" date="2015-01" db="EMBL/GenBank/DDBJ databases">
        <title>The Genome Sequence of Exophiala spinifera CBS89968.</title>
        <authorList>
            <consortium name="The Broad Institute Genomics Platform"/>
            <person name="Cuomo C."/>
            <person name="de Hoog S."/>
            <person name="Gorbushina A."/>
            <person name="Stielow B."/>
            <person name="Teixiera M."/>
            <person name="Abouelleil A."/>
            <person name="Chapman S.B."/>
            <person name="Priest M."/>
            <person name="Young S.K."/>
            <person name="Wortman J."/>
            <person name="Nusbaum C."/>
            <person name="Birren B."/>
        </authorList>
    </citation>
    <scope>NUCLEOTIDE SEQUENCE [LARGE SCALE GENOMIC DNA]</scope>
    <source>
        <strain evidence="1 2">CBS 89968</strain>
    </source>
</reference>
<gene>
    <name evidence="1" type="ORF">PV08_00184</name>
</gene>
<dbReference type="Proteomes" id="UP000053328">
    <property type="component" value="Unassembled WGS sequence"/>
</dbReference>
<dbReference type="AlphaFoldDB" id="A0A0D1YWF0"/>
<dbReference type="GeneID" id="27327267"/>
<dbReference type="HOGENOM" id="CLU_2026764_0_0_1"/>